<dbReference type="Proteomes" id="UP000214566">
    <property type="component" value="Unassembled WGS sequence"/>
</dbReference>
<gene>
    <name evidence="2" type="ORF">THIARS_60900</name>
</gene>
<dbReference type="AlphaFoldDB" id="A0A238D4F7"/>
<keyword evidence="3" id="KW-1185">Reference proteome</keyword>
<proteinExistence type="predicted"/>
<protein>
    <submittedName>
        <fullName evidence="2">Uncharacterized protein</fullName>
    </submittedName>
</protein>
<reference evidence="2 3" key="1">
    <citation type="submission" date="2016-06" db="EMBL/GenBank/DDBJ databases">
        <authorList>
            <person name="Kjaerup R.B."/>
            <person name="Dalgaard T.S."/>
            <person name="Juul-Madsen H.R."/>
        </authorList>
    </citation>
    <scope>NUCLEOTIDE SEQUENCE [LARGE SCALE GENOMIC DNA]</scope>
    <source>
        <strain evidence="2 3">DSM 16361</strain>
    </source>
</reference>
<dbReference type="EMBL" id="FLMQ01000055">
    <property type="protein sequence ID" value="SBP88187.1"/>
    <property type="molecule type" value="Genomic_DNA"/>
</dbReference>
<evidence type="ECO:0000256" key="1">
    <source>
        <dbReference type="SAM" id="MobiDB-lite"/>
    </source>
</evidence>
<feature type="region of interest" description="Disordered" evidence="1">
    <location>
        <begin position="44"/>
        <end position="74"/>
    </location>
</feature>
<accession>A0A238D4F7</accession>
<evidence type="ECO:0000313" key="3">
    <source>
        <dbReference type="Proteomes" id="UP000214566"/>
    </source>
</evidence>
<name>A0A238D4F7_THIDL</name>
<organism evidence="2 3">
    <name type="scientific">Thiomonas delicata</name>
    <name type="common">Thiomonas cuprina</name>
    <dbReference type="NCBI Taxonomy" id="364030"/>
    <lineage>
        <taxon>Bacteria</taxon>
        <taxon>Pseudomonadati</taxon>
        <taxon>Pseudomonadota</taxon>
        <taxon>Betaproteobacteria</taxon>
        <taxon>Burkholderiales</taxon>
        <taxon>Thiomonas</taxon>
    </lineage>
</organism>
<evidence type="ECO:0000313" key="2">
    <source>
        <dbReference type="EMBL" id="SBP88187.1"/>
    </source>
</evidence>
<sequence length="74" mass="8166">MKTSTAASDKIQMRPCVNANTRHDLASRKTSQVRRTVGMMAGRHRSRFFRGNSDPGLLRDGPGTSIKHGRSQLA</sequence>